<evidence type="ECO:0000259" key="1">
    <source>
        <dbReference type="Pfam" id="PF00535"/>
    </source>
</evidence>
<accession>A0A975SLB5</accession>
<name>A0A975SLB5_9RHOO</name>
<gene>
    <name evidence="2" type="ORF">Azoinq_11335</name>
</gene>
<keyword evidence="3" id="KW-1185">Reference proteome</keyword>
<evidence type="ECO:0000313" key="2">
    <source>
        <dbReference type="EMBL" id="QWT48444.1"/>
    </source>
</evidence>
<dbReference type="InterPro" id="IPR050834">
    <property type="entry name" value="Glycosyltransf_2"/>
</dbReference>
<feature type="domain" description="Glycosyltransferase 2-like" evidence="1">
    <location>
        <begin position="324"/>
        <end position="443"/>
    </location>
</feature>
<proteinExistence type="predicted"/>
<evidence type="ECO:0000313" key="3">
    <source>
        <dbReference type="Proteomes" id="UP000683428"/>
    </source>
</evidence>
<organism evidence="2 3">
    <name type="scientific">Azospira inquinata</name>
    <dbReference type="NCBI Taxonomy" id="2785627"/>
    <lineage>
        <taxon>Bacteria</taxon>
        <taxon>Pseudomonadati</taxon>
        <taxon>Pseudomonadota</taxon>
        <taxon>Betaproteobacteria</taxon>
        <taxon>Rhodocyclales</taxon>
        <taxon>Rhodocyclaceae</taxon>
        <taxon>Azospira</taxon>
    </lineage>
</organism>
<dbReference type="RefSeq" id="WP_216129008.1">
    <property type="nucleotide sequence ID" value="NZ_CP064782.1"/>
</dbReference>
<sequence length="557" mass="61895">MSAAPLISVVIPAYNYGRYLPKALSSVQTQDFQDWELVVVDDCSTDDTPERLQAFQADDRIRVIRNAENLGAVANVNKAFGEARGEFVLLLGADDFLLPGCLGRLLNALRQYPQAGFAYANYVMADDQDRLVSTVRHPGHLPCHLPPGRDDFPDLLRFDEYIYMGATLFRTRVIREQGAFDPELTIDDQPGRFFRATDWDLALRLSLRGVLSTFIYAPLGAFRIHDNQASVGRDFDEQGIGAREFAVLLDRYLVAENRDRLAGYEAGILDTLNRKREAYRQASLPGRNGDAAQVLAAYERGEAYLRELQNDPLDGPLDNPTLTIVLPLMDNPEVVDQVLTQLDLQQFKNWELLAVNRGRMDCANLGDDPTRSQAVRCLHLPGVGLATAYNLAAQVAGGQLLYFMDPQGDLAPDFLAYLVQALSQPGCTTVQYPVSTREPEECAGLHRAWNSLLGMVLSAGHPWQGQMPPLAAFALRRALFLRQGGLDQSLPLLADLDFILTLERNFTVHQLEAKGDVQVGSMIAMMFQENALGLTDQGIEQALQMVVRKFALPLTQR</sequence>
<feature type="domain" description="Glycosyltransferase 2-like" evidence="1">
    <location>
        <begin position="8"/>
        <end position="128"/>
    </location>
</feature>
<dbReference type="Proteomes" id="UP000683428">
    <property type="component" value="Chromosome"/>
</dbReference>
<dbReference type="KEGG" id="aiq:Azoinq_11335"/>
<dbReference type="Pfam" id="PF00535">
    <property type="entry name" value="Glycos_transf_2"/>
    <property type="match status" value="2"/>
</dbReference>
<dbReference type="PANTHER" id="PTHR43685">
    <property type="entry name" value="GLYCOSYLTRANSFERASE"/>
    <property type="match status" value="1"/>
</dbReference>
<dbReference type="InterPro" id="IPR001173">
    <property type="entry name" value="Glyco_trans_2-like"/>
</dbReference>
<dbReference type="PANTHER" id="PTHR43685:SF11">
    <property type="entry name" value="GLYCOSYLTRANSFERASE TAGX-RELATED"/>
    <property type="match status" value="1"/>
</dbReference>
<protein>
    <submittedName>
        <fullName evidence="2">Glycosyltransferase</fullName>
    </submittedName>
</protein>
<dbReference type="AlphaFoldDB" id="A0A975SLB5"/>
<reference evidence="2" key="1">
    <citation type="submission" date="2020-11" db="EMBL/GenBank/DDBJ databases">
        <title>Azospira inquinata sp. nov.</title>
        <authorList>
            <person name="Moe W.M."/>
            <person name="Mikes M.C."/>
        </authorList>
    </citation>
    <scope>NUCLEOTIDE SEQUENCE</scope>
    <source>
        <strain evidence="2">Azo-3</strain>
    </source>
</reference>
<dbReference type="EMBL" id="CP064782">
    <property type="protein sequence ID" value="QWT48444.1"/>
    <property type="molecule type" value="Genomic_DNA"/>
</dbReference>